<gene>
    <name evidence="2" type="ORF">FZEAL_799</name>
</gene>
<dbReference type="Proteomes" id="UP000635477">
    <property type="component" value="Unassembled WGS sequence"/>
</dbReference>
<evidence type="ECO:0000313" key="3">
    <source>
        <dbReference type="Proteomes" id="UP000635477"/>
    </source>
</evidence>
<protein>
    <submittedName>
        <fullName evidence="2">Uncharacterized protein</fullName>
    </submittedName>
</protein>
<feature type="region of interest" description="Disordered" evidence="1">
    <location>
        <begin position="245"/>
        <end position="278"/>
    </location>
</feature>
<feature type="compositionally biased region" description="Polar residues" evidence="1">
    <location>
        <begin position="47"/>
        <end position="62"/>
    </location>
</feature>
<feature type="region of interest" description="Disordered" evidence="1">
    <location>
        <begin position="1"/>
        <end position="33"/>
    </location>
</feature>
<keyword evidence="3" id="KW-1185">Reference proteome</keyword>
<dbReference type="OrthoDB" id="2446291at2759"/>
<dbReference type="EMBL" id="JABEYC010000042">
    <property type="protein sequence ID" value="KAF4983922.1"/>
    <property type="molecule type" value="Genomic_DNA"/>
</dbReference>
<dbReference type="AlphaFoldDB" id="A0A8H4XQ38"/>
<feature type="region of interest" description="Disordered" evidence="1">
    <location>
        <begin position="47"/>
        <end position="70"/>
    </location>
</feature>
<sequence>MFAVHNGSEQRKRAREEEELANAHGSMSFGEHRNKRVQCLPLRTSPRVTQQWLPSSSMSPGNSDFDDQSRQNNFTQWQANGMSTLPEQYGQMQMTDTNTVAYQQAQGPANSEFDDASGRLPTPIHPSFAAQVRGQQCDWAGPGPCVTDLNGVTNLGHHQAGFTDDQCVPRTMAAGWQAVQNNRRLPSPISECDDSMACQQPITPTVMEFDVNAQGNPTPDMEHHNLSIDSSPHEMEHPNAMMDVESHHSGQSADGDGDPTTPSPRRNHIRNRHTINNWTWQPGMKKSFSIGYRADCDKCRLKVPGHFNHIIIS</sequence>
<accession>A0A8H4XQ38</accession>
<evidence type="ECO:0000313" key="2">
    <source>
        <dbReference type="EMBL" id="KAF4983922.1"/>
    </source>
</evidence>
<organism evidence="2 3">
    <name type="scientific">Fusarium zealandicum</name>
    <dbReference type="NCBI Taxonomy" id="1053134"/>
    <lineage>
        <taxon>Eukaryota</taxon>
        <taxon>Fungi</taxon>
        <taxon>Dikarya</taxon>
        <taxon>Ascomycota</taxon>
        <taxon>Pezizomycotina</taxon>
        <taxon>Sordariomycetes</taxon>
        <taxon>Hypocreomycetidae</taxon>
        <taxon>Hypocreales</taxon>
        <taxon>Nectriaceae</taxon>
        <taxon>Fusarium</taxon>
        <taxon>Fusarium staphyleae species complex</taxon>
    </lineage>
</organism>
<evidence type="ECO:0000256" key="1">
    <source>
        <dbReference type="SAM" id="MobiDB-lite"/>
    </source>
</evidence>
<reference evidence="2" key="1">
    <citation type="journal article" date="2020" name="BMC Genomics">
        <title>Correction to: Identification and distribution of gene clusters required for synthesis of sphingolipid metabolism inhibitors in diverse species of the filamentous fungus Fusarium.</title>
        <authorList>
            <person name="Kim H.S."/>
            <person name="Lohmar J.M."/>
            <person name="Busman M."/>
            <person name="Brown D.W."/>
            <person name="Naumann T.A."/>
            <person name="Divon H.H."/>
            <person name="Lysoe E."/>
            <person name="Uhlig S."/>
            <person name="Proctor R.H."/>
        </authorList>
    </citation>
    <scope>NUCLEOTIDE SEQUENCE</scope>
    <source>
        <strain evidence="2">NRRL 22465</strain>
    </source>
</reference>
<name>A0A8H4XQ38_9HYPO</name>
<reference evidence="2" key="2">
    <citation type="submission" date="2020-05" db="EMBL/GenBank/DDBJ databases">
        <authorList>
            <person name="Kim H.-S."/>
            <person name="Proctor R.H."/>
            <person name="Brown D.W."/>
        </authorList>
    </citation>
    <scope>NUCLEOTIDE SEQUENCE</scope>
    <source>
        <strain evidence="2">NRRL 22465</strain>
    </source>
</reference>
<proteinExistence type="predicted"/>
<comment type="caution">
    <text evidence="2">The sequence shown here is derived from an EMBL/GenBank/DDBJ whole genome shotgun (WGS) entry which is preliminary data.</text>
</comment>